<dbReference type="InterPro" id="IPR016137">
    <property type="entry name" value="RGS"/>
</dbReference>
<dbReference type="PANTHER" id="PTHR10845:SF192">
    <property type="entry name" value="DOUBLE HIT, ISOFORM B"/>
    <property type="match status" value="1"/>
</dbReference>
<dbReference type="Pfam" id="PF25889">
    <property type="entry name" value="WHD_Fungal_DR"/>
    <property type="match status" value="1"/>
</dbReference>
<feature type="compositionally biased region" description="Low complexity" evidence="2">
    <location>
        <begin position="274"/>
        <end position="286"/>
    </location>
</feature>
<feature type="domain" description="RGS" evidence="3">
    <location>
        <begin position="430"/>
        <end position="570"/>
    </location>
</feature>
<dbReference type="SUPFAM" id="SSF48097">
    <property type="entry name" value="Regulator of G-protein signaling, RGS"/>
    <property type="match status" value="1"/>
</dbReference>
<dbReference type="InterPro" id="IPR000591">
    <property type="entry name" value="DEP_dom"/>
</dbReference>
<evidence type="ECO:0000259" key="3">
    <source>
        <dbReference type="PROSITE" id="PS50132"/>
    </source>
</evidence>
<dbReference type="InterPro" id="IPR044926">
    <property type="entry name" value="RGS_subdomain_2"/>
</dbReference>
<dbReference type="SUPFAM" id="SSF46785">
    <property type="entry name" value="Winged helix' DNA-binding domain"/>
    <property type="match status" value="1"/>
</dbReference>
<accession>A0A077X381</accession>
<evidence type="ECO:0000256" key="2">
    <source>
        <dbReference type="SAM" id="MobiDB-lite"/>
    </source>
</evidence>
<dbReference type="PRINTS" id="PR01301">
    <property type="entry name" value="RGSPROTEIN"/>
</dbReference>
<name>A0A077X381_9FUNG</name>
<protein>
    <recommendedName>
        <fullName evidence="6">RGS domain-containing protein</fullName>
    </recommendedName>
</protein>
<dbReference type="PROSITE" id="PS50132">
    <property type="entry name" value="RGS"/>
    <property type="match status" value="1"/>
</dbReference>
<dbReference type="Pfam" id="PF00615">
    <property type="entry name" value="RGS"/>
    <property type="match status" value="1"/>
</dbReference>
<dbReference type="Gene3D" id="1.10.167.10">
    <property type="entry name" value="Regulator of G-protein Signalling 4, domain 2"/>
    <property type="match status" value="1"/>
</dbReference>
<dbReference type="GO" id="GO:0009968">
    <property type="term" value="P:negative regulation of signal transduction"/>
    <property type="evidence" value="ECO:0007669"/>
    <property type="project" value="UniProtKB-KW"/>
</dbReference>
<dbReference type="Gene3D" id="1.10.10.10">
    <property type="entry name" value="Winged helix-like DNA-binding domain superfamily/Winged helix DNA-binding domain"/>
    <property type="match status" value="2"/>
</dbReference>
<evidence type="ECO:0008006" key="6">
    <source>
        <dbReference type="Google" id="ProtNLM"/>
    </source>
</evidence>
<dbReference type="InterPro" id="IPR036305">
    <property type="entry name" value="RGS_sf"/>
</dbReference>
<dbReference type="CDD" id="cd04371">
    <property type="entry name" value="DEP"/>
    <property type="match status" value="1"/>
</dbReference>
<keyword evidence="1" id="KW-0734">Signal transduction inhibitor</keyword>
<organism evidence="5">
    <name type="scientific">Lichtheimia ramosa</name>
    <dbReference type="NCBI Taxonomy" id="688394"/>
    <lineage>
        <taxon>Eukaryota</taxon>
        <taxon>Fungi</taxon>
        <taxon>Fungi incertae sedis</taxon>
        <taxon>Mucoromycota</taxon>
        <taxon>Mucoromycotina</taxon>
        <taxon>Mucoromycetes</taxon>
        <taxon>Mucorales</taxon>
        <taxon>Lichtheimiaceae</taxon>
        <taxon>Lichtheimia</taxon>
    </lineage>
</organism>
<sequence length="573" mass="65331">MANSNNSNGGNSQTTMMRIAPDQRPYVKDLFDIFAALLIQLPLTDHRSLFRTYADTFTTDEAVQCLADLKISHIVKTKDPKDPKQTVATRTTTTFSMTPPMAKALGTHMLNARLIEDAVNPTQQSRNTVMKDKGIWRPTPKGKHVIMDFAKRTYVPLHHMQQQLARIDSFGIYTFERLQADDRLLVNRTNMENAFKMMLAWLPTERLIADDVVGVKPGDLNTYQHTFYGYQCFEWICEYTTVANADEAHVVAAEFVANAWICEITDKPTDKRNSNSNSNNSSKSSSGPSITKNSLYYLGESGYKVLRNENNNSVLYNPPASSDPKQLEANRVPFMTTNTEEANTSSHHFFNANESDTEPLVLTNSNKYSFGIPPKVQQPSPTTVNQYIGGSSAQQQQHSAFRTTGTTRSSLSNDNVLGVNSQPGDSNWMRMNQILEDPLSRMYFRDFLKTNYCEENINFWVDFRTLRRKSHVQAEMKELLMDIYTIYQTYLERNARSEVNIDHSLRSEIIQFMSSNYTAMSPMVSVREPADIVVDLTIQLYDRVNDQVCRILAEDLVPRFSRTPKYRELFPSS</sequence>
<dbReference type="AlphaFoldDB" id="A0A077X381"/>
<dbReference type="SMART" id="SM00315">
    <property type="entry name" value="RGS"/>
    <property type="match status" value="1"/>
</dbReference>
<dbReference type="OrthoDB" id="196547at2759"/>
<proteinExistence type="predicted"/>
<dbReference type="SMART" id="SM00049">
    <property type="entry name" value="DEP"/>
    <property type="match status" value="2"/>
</dbReference>
<dbReference type="GO" id="GO:0035556">
    <property type="term" value="P:intracellular signal transduction"/>
    <property type="evidence" value="ECO:0007669"/>
    <property type="project" value="InterPro"/>
</dbReference>
<gene>
    <name evidence="5" type="ORF">LRAMOSA06491</name>
</gene>
<feature type="region of interest" description="Disordered" evidence="2">
    <location>
        <begin position="268"/>
        <end position="289"/>
    </location>
</feature>
<feature type="domain" description="DEP" evidence="4">
    <location>
        <begin position="222"/>
        <end position="300"/>
    </location>
</feature>
<reference evidence="5" key="1">
    <citation type="journal article" date="2014" name="Genome Announc.">
        <title>De novo whole-genome sequence and genome annotation of Lichtheimia ramosa.</title>
        <authorList>
            <person name="Linde J."/>
            <person name="Schwartze V."/>
            <person name="Binder U."/>
            <person name="Lass-Florl C."/>
            <person name="Voigt K."/>
            <person name="Horn F."/>
        </authorList>
    </citation>
    <scope>NUCLEOTIDE SEQUENCE</scope>
    <source>
        <strain evidence="5">JMRC FSU:6197</strain>
    </source>
</reference>
<dbReference type="InterPro" id="IPR058855">
    <property type="entry name" value="RGS1/SST2-like_Fungal-DR"/>
</dbReference>
<evidence type="ECO:0000313" key="5">
    <source>
        <dbReference type="EMBL" id="CDS14321.1"/>
    </source>
</evidence>
<evidence type="ECO:0000256" key="1">
    <source>
        <dbReference type="ARBA" id="ARBA00022700"/>
    </source>
</evidence>
<dbReference type="EMBL" id="LK023386">
    <property type="protein sequence ID" value="CDS14321.1"/>
    <property type="molecule type" value="Genomic_DNA"/>
</dbReference>
<evidence type="ECO:0000259" key="4">
    <source>
        <dbReference type="PROSITE" id="PS50186"/>
    </source>
</evidence>
<dbReference type="PROSITE" id="PS50186">
    <property type="entry name" value="DEP"/>
    <property type="match status" value="1"/>
</dbReference>
<dbReference type="InterPro" id="IPR036388">
    <property type="entry name" value="WH-like_DNA-bd_sf"/>
</dbReference>
<dbReference type="PANTHER" id="PTHR10845">
    <property type="entry name" value="REGULATOR OF G PROTEIN SIGNALING"/>
    <property type="match status" value="1"/>
</dbReference>
<dbReference type="InterPro" id="IPR036390">
    <property type="entry name" value="WH_DNA-bd_sf"/>
</dbReference>